<dbReference type="KEGG" id="cpor:BED41_06055"/>
<dbReference type="AlphaFoldDB" id="A0A1B2I3X9"/>
<evidence type="ECO:0000256" key="1">
    <source>
        <dbReference type="ARBA" id="ARBA00009437"/>
    </source>
</evidence>
<dbReference type="Gene3D" id="1.10.10.10">
    <property type="entry name" value="Winged helix-like DNA-binding domain superfamily/Winged helix DNA-binding domain"/>
    <property type="match status" value="1"/>
</dbReference>
<dbReference type="InterPro" id="IPR036390">
    <property type="entry name" value="WH_DNA-bd_sf"/>
</dbReference>
<comment type="similarity">
    <text evidence="1">Belongs to the LysR transcriptional regulatory family.</text>
</comment>
<evidence type="ECO:0000256" key="3">
    <source>
        <dbReference type="ARBA" id="ARBA00023125"/>
    </source>
</evidence>
<keyword evidence="4" id="KW-0804">Transcription</keyword>
<dbReference type="SUPFAM" id="SSF46785">
    <property type="entry name" value="Winged helix' DNA-binding domain"/>
    <property type="match status" value="1"/>
</dbReference>
<dbReference type="GeneID" id="83057413"/>
<dbReference type="InterPro" id="IPR000847">
    <property type="entry name" value="LysR_HTH_N"/>
</dbReference>
<dbReference type="Pfam" id="PF00126">
    <property type="entry name" value="HTH_1"/>
    <property type="match status" value="1"/>
</dbReference>
<evidence type="ECO:0000313" key="7">
    <source>
        <dbReference type="Proteomes" id="UP000093044"/>
    </source>
</evidence>
<dbReference type="STRING" id="1197717.BED41_06055"/>
<evidence type="ECO:0000256" key="4">
    <source>
        <dbReference type="ARBA" id="ARBA00023163"/>
    </source>
</evidence>
<dbReference type="PROSITE" id="PS50931">
    <property type="entry name" value="HTH_LYSR"/>
    <property type="match status" value="1"/>
</dbReference>
<proteinExistence type="inferred from homology"/>
<evidence type="ECO:0000313" key="6">
    <source>
        <dbReference type="EMBL" id="ANZ44690.1"/>
    </source>
</evidence>
<keyword evidence="3" id="KW-0238">DNA-binding</keyword>
<name>A0A1B2I3X9_9BACT</name>
<dbReference type="GO" id="GO:0000976">
    <property type="term" value="F:transcription cis-regulatory region binding"/>
    <property type="evidence" value="ECO:0007669"/>
    <property type="project" value="TreeGrafter"/>
</dbReference>
<dbReference type="PRINTS" id="PR00039">
    <property type="entry name" value="HTHLYSR"/>
</dbReference>
<reference evidence="6" key="1">
    <citation type="submission" date="2016-08" db="EMBL/GenBank/DDBJ databases">
        <title>Complete genome of Cloacibacillus porcorum.</title>
        <authorList>
            <person name="Looft T."/>
            <person name="Bayles D.O."/>
            <person name="Alt D.P."/>
        </authorList>
    </citation>
    <scope>NUCLEOTIDE SEQUENCE [LARGE SCALE GENOMIC DNA]</scope>
    <source>
        <strain evidence="6">CL-84</strain>
    </source>
</reference>
<keyword evidence="7" id="KW-1185">Reference proteome</keyword>
<evidence type="ECO:0000256" key="2">
    <source>
        <dbReference type="ARBA" id="ARBA00023015"/>
    </source>
</evidence>
<dbReference type="GO" id="GO:0003700">
    <property type="term" value="F:DNA-binding transcription factor activity"/>
    <property type="evidence" value="ECO:0007669"/>
    <property type="project" value="InterPro"/>
</dbReference>
<feature type="domain" description="HTH lysR-type" evidence="5">
    <location>
        <begin position="1"/>
        <end position="58"/>
    </location>
</feature>
<dbReference type="OrthoDB" id="2140at2"/>
<dbReference type="Pfam" id="PF03466">
    <property type="entry name" value="LysR_substrate"/>
    <property type="match status" value="1"/>
</dbReference>
<dbReference type="RefSeq" id="WP_066744081.1">
    <property type="nucleotide sequence ID" value="NZ_CP016757.1"/>
</dbReference>
<dbReference type="InterPro" id="IPR036388">
    <property type="entry name" value="WH-like_DNA-bd_sf"/>
</dbReference>
<accession>A0A1B2I3X9</accession>
<sequence length="306" mass="34850">MTLHHLRIFISVAESGKMSAAAHAHHLSQPTVSQIIRELEEYYSVKLFERLSKKLHITEEGKRLLGYAKEVVNAYENLEYNMSPAVRRDTLRIGSSVTVGMCVMPGLVRNFSAARPDTDIYSYVNNTQTIEEMLLRSELDVAVVEGKIRNPDIVCSHLMDDYVTLFCATEHRLAVKKYISLDELCRESFVMREHGSGTREIFENFITEQKRKLRIKWEVACFDSTLRAVREEGCIGVASVRLLIPHLDAGNIRAICCADGEWDRTFSLVHHKNKYMTESMTAFIEAAHTIKDAPLPDRTKMGRLIA</sequence>
<dbReference type="Proteomes" id="UP000093044">
    <property type="component" value="Chromosome"/>
</dbReference>
<protein>
    <recommendedName>
        <fullName evidence="5">HTH lysR-type domain-containing protein</fullName>
    </recommendedName>
</protein>
<dbReference type="EMBL" id="CP016757">
    <property type="protein sequence ID" value="ANZ44690.1"/>
    <property type="molecule type" value="Genomic_DNA"/>
</dbReference>
<dbReference type="SUPFAM" id="SSF53850">
    <property type="entry name" value="Periplasmic binding protein-like II"/>
    <property type="match status" value="1"/>
</dbReference>
<dbReference type="InterPro" id="IPR005119">
    <property type="entry name" value="LysR_subst-bd"/>
</dbReference>
<dbReference type="PANTHER" id="PTHR30126">
    <property type="entry name" value="HTH-TYPE TRANSCRIPTIONAL REGULATOR"/>
    <property type="match status" value="1"/>
</dbReference>
<evidence type="ECO:0000259" key="5">
    <source>
        <dbReference type="PROSITE" id="PS50931"/>
    </source>
</evidence>
<gene>
    <name evidence="6" type="ORF">BED41_06055</name>
</gene>
<dbReference type="FunFam" id="1.10.10.10:FF:000001">
    <property type="entry name" value="LysR family transcriptional regulator"/>
    <property type="match status" value="1"/>
</dbReference>
<organism evidence="6 7">
    <name type="scientific">Cloacibacillus porcorum</name>
    <dbReference type="NCBI Taxonomy" id="1197717"/>
    <lineage>
        <taxon>Bacteria</taxon>
        <taxon>Thermotogati</taxon>
        <taxon>Synergistota</taxon>
        <taxon>Synergistia</taxon>
        <taxon>Synergistales</taxon>
        <taxon>Synergistaceae</taxon>
        <taxon>Cloacibacillus</taxon>
    </lineage>
</organism>
<dbReference type="PANTHER" id="PTHR30126:SF39">
    <property type="entry name" value="HTH-TYPE TRANSCRIPTIONAL REGULATOR CYSL"/>
    <property type="match status" value="1"/>
</dbReference>
<keyword evidence="2" id="KW-0805">Transcription regulation</keyword>
<dbReference type="Gene3D" id="3.40.190.290">
    <property type="match status" value="1"/>
</dbReference>